<dbReference type="AlphaFoldDB" id="A0A830CBW1"/>
<feature type="region of interest" description="Disordered" evidence="1">
    <location>
        <begin position="62"/>
        <end position="90"/>
    </location>
</feature>
<reference evidence="2" key="1">
    <citation type="submission" date="2020-07" db="EMBL/GenBank/DDBJ databases">
        <title>Ethylene signaling mediates host invasion by parasitic plants.</title>
        <authorList>
            <person name="Yoshida S."/>
        </authorList>
    </citation>
    <scope>NUCLEOTIDE SEQUENCE</scope>
    <source>
        <strain evidence="2">Okayama</strain>
    </source>
</reference>
<dbReference type="OrthoDB" id="1931495at2759"/>
<name>A0A830CBW1_9LAMI</name>
<gene>
    <name evidence="2" type="ORF">PHJA_001494700</name>
</gene>
<dbReference type="EMBL" id="BMAC01000317">
    <property type="protein sequence ID" value="GFP93503.1"/>
    <property type="molecule type" value="Genomic_DNA"/>
</dbReference>
<accession>A0A830CBW1</accession>
<sequence>MGSNGGGKIPNSYRHHHGGGGHHHHHHFFYISPHCPLHRSVLQPENHSPSCYFSTSYPSHSIPEPVASIQPDPNLSLVGTQPSEELDDAL</sequence>
<protein>
    <submittedName>
        <fullName evidence="2">Uncharacterized protein</fullName>
    </submittedName>
</protein>
<feature type="compositionally biased region" description="Polar residues" evidence="1">
    <location>
        <begin position="71"/>
        <end position="83"/>
    </location>
</feature>
<organism evidence="2 3">
    <name type="scientific">Phtheirospermum japonicum</name>
    <dbReference type="NCBI Taxonomy" id="374723"/>
    <lineage>
        <taxon>Eukaryota</taxon>
        <taxon>Viridiplantae</taxon>
        <taxon>Streptophyta</taxon>
        <taxon>Embryophyta</taxon>
        <taxon>Tracheophyta</taxon>
        <taxon>Spermatophyta</taxon>
        <taxon>Magnoliopsida</taxon>
        <taxon>eudicotyledons</taxon>
        <taxon>Gunneridae</taxon>
        <taxon>Pentapetalae</taxon>
        <taxon>asterids</taxon>
        <taxon>lamiids</taxon>
        <taxon>Lamiales</taxon>
        <taxon>Orobanchaceae</taxon>
        <taxon>Orobanchaceae incertae sedis</taxon>
        <taxon>Phtheirospermum</taxon>
    </lineage>
</organism>
<keyword evidence="3" id="KW-1185">Reference proteome</keyword>
<proteinExistence type="predicted"/>
<evidence type="ECO:0000313" key="2">
    <source>
        <dbReference type="EMBL" id="GFP93503.1"/>
    </source>
</evidence>
<comment type="caution">
    <text evidence="2">The sequence shown here is derived from an EMBL/GenBank/DDBJ whole genome shotgun (WGS) entry which is preliminary data.</text>
</comment>
<feature type="region of interest" description="Disordered" evidence="1">
    <location>
        <begin position="1"/>
        <end position="24"/>
    </location>
</feature>
<feature type="compositionally biased region" description="Basic residues" evidence="1">
    <location>
        <begin position="13"/>
        <end position="24"/>
    </location>
</feature>
<evidence type="ECO:0000256" key="1">
    <source>
        <dbReference type="SAM" id="MobiDB-lite"/>
    </source>
</evidence>
<dbReference type="Proteomes" id="UP000653305">
    <property type="component" value="Unassembled WGS sequence"/>
</dbReference>
<evidence type="ECO:0000313" key="3">
    <source>
        <dbReference type="Proteomes" id="UP000653305"/>
    </source>
</evidence>